<keyword evidence="3" id="KW-0479">Metal-binding</keyword>
<evidence type="ECO:0000256" key="5">
    <source>
        <dbReference type="ARBA" id="ARBA00023211"/>
    </source>
</evidence>
<proteinExistence type="predicted"/>
<accession>C1EJ34</accession>
<name>C1EJ34_MICCC</name>
<dbReference type="Pfam" id="PF02833">
    <property type="entry name" value="DHHA2"/>
    <property type="match status" value="1"/>
</dbReference>
<organism evidence="10 11">
    <name type="scientific">Micromonas commoda (strain RCC299 / NOUM17 / CCMP2709)</name>
    <name type="common">Picoplanktonic green alga</name>
    <dbReference type="NCBI Taxonomy" id="296587"/>
    <lineage>
        <taxon>Eukaryota</taxon>
        <taxon>Viridiplantae</taxon>
        <taxon>Chlorophyta</taxon>
        <taxon>Mamiellophyceae</taxon>
        <taxon>Mamiellales</taxon>
        <taxon>Mamiellaceae</taxon>
        <taxon>Micromonas</taxon>
    </lineage>
</organism>
<keyword evidence="5" id="KW-0464">Manganese</keyword>
<keyword evidence="4" id="KW-0378">Hydrolase</keyword>
<evidence type="ECO:0000256" key="2">
    <source>
        <dbReference type="ARBA" id="ARBA00012146"/>
    </source>
</evidence>
<evidence type="ECO:0000256" key="7">
    <source>
        <dbReference type="ARBA" id="ARBA00047820"/>
    </source>
</evidence>
<evidence type="ECO:0000256" key="6">
    <source>
        <dbReference type="ARBA" id="ARBA00032535"/>
    </source>
</evidence>
<dbReference type="GO" id="GO:0046872">
    <property type="term" value="F:metal ion binding"/>
    <property type="evidence" value="ECO:0007669"/>
    <property type="project" value="UniProtKB-KW"/>
</dbReference>
<evidence type="ECO:0000256" key="8">
    <source>
        <dbReference type="SAM" id="MobiDB-lite"/>
    </source>
</evidence>
<dbReference type="EMBL" id="CP001334">
    <property type="protein sequence ID" value="ACO68118.1"/>
    <property type="molecule type" value="Genomic_DNA"/>
</dbReference>
<evidence type="ECO:0000256" key="1">
    <source>
        <dbReference type="ARBA" id="ARBA00001936"/>
    </source>
</evidence>
<evidence type="ECO:0000256" key="3">
    <source>
        <dbReference type="ARBA" id="ARBA00022723"/>
    </source>
</evidence>
<dbReference type="RefSeq" id="XP_002506860.1">
    <property type="nucleotide sequence ID" value="XM_002506814.1"/>
</dbReference>
<dbReference type="SUPFAM" id="SSF64182">
    <property type="entry name" value="DHH phosphoesterases"/>
    <property type="match status" value="1"/>
</dbReference>
<dbReference type="eggNOG" id="ENOG502RQQ5">
    <property type="taxonomic scope" value="Eukaryota"/>
</dbReference>
<evidence type="ECO:0000256" key="4">
    <source>
        <dbReference type="ARBA" id="ARBA00022801"/>
    </source>
</evidence>
<dbReference type="InterPro" id="IPR001667">
    <property type="entry name" value="DDH_dom"/>
</dbReference>
<dbReference type="Proteomes" id="UP000002009">
    <property type="component" value="Chromosome 16"/>
</dbReference>
<comment type="catalytic activity">
    <reaction evidence="7">
        <text>diphosphate + H2O = 2 phosphate + H(+)</text>
        <dbReference type="Rhea" id="RHEA:24576"/>
        <dbReference type="ChEBI" id="CHEBI:15377"/>
        <dbReference type="ChEBI" id="CHEBI:15378"/>
        <dbReference type="ChEBI" id="CHEBI:33019"/>
        <dbReference type="ChEBI" id="CHEBI:43474"/>
        <dbReference type="EC" id="3.6.1.1"/>
    </reaction>
</comment>
<dbReference type="EC" id="3.6.1.1" evidence="2"/>
<dbReference type="KEGG" id="mis:MICPUN_64792"/>
<gene>
    <name evidence="10" type="ORF">MICPUN_64792</name>
</gene>
<comment type="cofactor">
    <cofactor evidence="1">
        <name>Mn(2+)</name>
        <dbReference type="ChEBI" id="CHEBI:29035"/>
    </cofactor>
</comment>
<dbReference type="GeneID" id="8249642"/>
<dbReference type="GO" id="GO:0004427">
    <property type="term" value="F:inorganic diphosphate phosphatase activity"/>
    <property type="evidence" value="ECO:0007669"/>
    <property type="project" value="UniProtKB-EC"/>
</dbReference>
<dbReference type="GO" id="GO:0005737">
    <property type="term" value="C:cytoplasm"/>
    <property type="evidence" value="ECO:0007669"/>
    <property type="project" value="InterPro"/>
</dbReference>
<feature type="domain" description="DHHA2" evidence="9">
    <location>
        <begin position="230"/>
        <end position="369"/>
    </location>
</feature>
<dbReference type="OMA" id="VGCSNTI"/>
<feature type="region of interest" description="Disordered" evidence="8">
    <location>
        <begin position="408"/>
        <end position="434"/>
    </location>
</feature>
<dbReference type="Gene3D" id="3.10.310.20">
    <property type="entry name" value="DHHA2 domain"/>
    <property type="match status" value="1"/>
</dbReference>
<dbReference type="PANTHER" id="PTHR12112:SF22">
    <property type="entry name" value="MANGANESE-DEPENDENT INORGANIC PYROPHOSPHATASE-RELATED"/>
    <property type="match status" value="1"/>
</dbReference>
<dbReference type="STRING" id="296587.C1EJ34"/>
<dbReference type="InterPro" id="IPR004097">
    <property type="entry name" value="DHHA2"/>
</dbReference>
<reference evidence="10 11" key="1">
    <citation type="journal article" date="2009" name="Science">
        <title>Green evolution and dynamic adaptations revealed by genomes of the marine picoeukaryotes Micromonas.</title>
        <authorList>
            <person name="Worden A.Z."/>
            <person name="Lee J.H."/>
            <person name="Mock T."/>
            <person name="Rouze P."/>
            <person name="Simmons M.P."/>
            <person name="Aerts A.L."/>
            <person name="Allen A.E."/>
            <person name="Cuvelier M.L."/>
            <person name="Derelle E."/>
            <person name="Everett M.V."/>
            <person name="Foulon E."/>
            <person name="Grimwood J."/>
            <person name="Gundlach H."/>
            <person name="Henrissat B."/>
            <person name="Napoli C."/>
            <person name="McDonald S.M."/>
            <person name="Parker M.S."/>
            <person name="Rombauts S."/>
            <person name="Salamov A."/>
            <person name="Von Dassow P."/>
            <person name="Badger J.H."/>
            <person name="Coutinho P.M."/>
            <person name="Demir E."/>
            <person name="Dubchak I."/>
            <person name="Gentemann C."/>
            <person name="Eikrem W."/>
            <person name="Gready J.E."/>
            <person name="John U."/>
            <person name="Lanier W."/>
            <person name="Lindquist E.A."/>
            <person name="Lucas S."/>
            <person name="Mayer K.F."/>
            <person name="Moreau H."/>
            <person name="Not F."/>
            <person name="Otillar R."/>
            <person name="Panaud O."/>
            <person name="Pangilinan J."/>
            <person name="Paulsen I."/>
            <person name="Piegu B."/>
            <person name="Poliakov A."/>
            <person name="Robbens S."/>
            <person name="Schmutz J."/>
            <person name="Toulza E."/>
            <person name="Wyss T."/>
            <person name="Zelensky A."/>
            <person name="Zhou K."/>
            <person name="Armbrust E.V."/>
            <person name="Bhattacharya D."/>
            <person name="Goodenough U.W."/>
            <person name="Van de Peer Y."/>
            <person name="Grigoriev I.V."/>
        </authorList>
    </citation>
    <scope>NUCLEOTIDE SEQUENCE [LARGE SCALE GENOMIC DNA]</scope>
    <source>
        <strain evidence="11">RCC299 / NOUM17</strain>
    </source>
</reference>
<dbReference type="Gene3D" id="3.90.1640.10">
    <property type="entry name" value="inorganic pyrophosphatase (n-terminal core)"/>
    <property type="match status" value="1"/>
</dbReference>
<evidence type="ECO:0000259" key="9">
    <source>
        <dbReference type="SMART" id="SM01131"/>
    </source>
</evidence>
<dbReference type="AlphaFoldDB" id="C1EJ34"/>
<dbReference type="InterPro" id="IPR038763">
    <property type="entry name" value="DHH_sf"/>
</dbReference>
<sequence>MKHLHTKTYGERDDTPLEHAVDEHWDEGKDLLKHLPKKEGHGDTFFPELKDAIFCGHLVTDLDSIAGAIGAANLYGGVPARASEINTETEFALEHWGLPLPPPVEDLLKEKPDRSVCLVDFQQQSQLNKAIPMGNIVGVIDHHALQSNTIVTEKPIFVDIRPWGCMSSIIAHNYATMGVFLPKNIAGLLLSAILSDTLNLRSPTTTAWDERIVSMLVQYVGVEDVNELAAKQFRAKSHALSLMTPYALVNGDMKQFKFTNDAVGKTYTVAYSVVETTDAAASLARTHEILPELRAVKANAPADAPIDAVFLAVVDIVNLDSTLLVCGRIEGSLAVAAYGGKLEDDGSVLQMPGLVSRKKDFVPALTKAVREGWTPPEDVVSDHEQRDLKRSRSMADVAQGDVVVDYSEEPSGKLVRRDSANYTAADGAKAGQGA</sequence>
<dbReference type="InterPro" id="IPR038222">
    <property type="entry name" value="DHHA2_dom_sf"/>
</dbReference>
<dbReference type="OrthoDB" id="374045at2759"/>
<evidence type="ECO:0000313" key="10">
    <source>
        <dbReference type="EMBL" id="ACO68118.1"/>
    </source>
</evidence>
<keyword evidence="11" id="KW-1185">Reference proteome</keyword>
<dbReference type="InParanoid" id="C1EJ34"/>
<dbReference type="SMART" id="SM01131">
    <property type="entry name" value="DHHA2"/>
    <property type="match status" value="1"/>
</dbReference>
<dbReference type="PANTHER" id="PTHR12112">
    <property type="entry name" value="BNIP - RELATED"/>
    <property type="match status" value="1"/>
</dbReference>
<evidence type="ECO:0000313" key="11">
    <source>
        <dbReference type="Proteomes" id="UP000002009"/>
    </source>
</evidence>
<protein>
    <recommendedName>
        <fullName evidence="2">inorganic diphosphatase</fullName>
        <ecNumber evidence="2">3.6.1.1</ecNumber>
    </recommendedName>
    <alternativeName>
        <fullName evidence="6">Pyrophosphate phospho-hydrolase</fullName>
    </alternativeName>
</protein>
<dbReference type="Pfam" id="PF01368">
    <property type="entry name" value="DHH"/>
    <property type="match status" value="1"/>
</dbReference>